<feature type="domain" description="PPIase cyclophilin-type" evidence="5">
    <location>
        <begin position="65"/>
        <end position="241"/>
    </location>
</feature>
<dbReference type="Proteomes" id="UP000528457">
    <property type="component" value="Unassembled WGS sequence"/>
</dbReference>
<reference evidence="6 7" key="1">
    <citation type="submission" date="2020-08" db="EMBL/GenBank/DDBJ databases">
        <title>Genomic Encyclopedia of Type Strains, Phase IV (KMG-IV): sequencing the most valuable type-strain genomes for metagenomic binning, comparative biology and taxonomic classification.</title>
        <authorList>
            <person name="Goeker M."/>
        </authorList>
    </citation>
    <scope>NUCLEOTIDE SEQUENCE [LARGE SCALE GENOMIC DNA]</scope>
    <source>
        <strain evidence="6 7">DSM 22368</strain>
    </source>
</reference>
<dbReference type="EC" id="5.2.1.8" evidence="1"/>
<dbReference type="SUPFAM" id="SSF50891">
    <property type="entry name" value="Cyclophilin-like"/>
    <property type="match status" value="1"/>
</dbReference>
<protein>
    <recommendedName>
        <fullName evidence="1">peptidylprolyl isomerase</fullName>
        <ecNumber evidence="1">5.2.1.8</ecNumber>
    </recommendedName>
</protein>
<dbReference type="InterPro" id="IPR029000">
    <property type="entry name" value="Cyclophilin-like_dom_sf"/>
</dbReference>
<evidence type="ECO:0000313" key="7">
    <source>
        <dbReference type="Proteomes" id="UP000528457"/>
    </source>
</evidence>
<comment type="caution">
    <text evidence="6">The sequence shown here is derived from an EMBL/GenBank/DDBJ whole genome shotgun (WGS) entry which is preliminary data.</text>
</comment>
<keyword evidence="7" id="KW-1185">Reference proteome</keyword>
<dbReference type="Pfam" id="PF00160">
    <property type="entry name" value="Pro_isomerase"/>
    <property type="match status" value="1"/>
</dbReference>
<dbReference type="PROSITE" id="PS50072">
    <property type="entry name" value="CSA_PPIASE_2"/>
    <property type="match status" value="1"/>
</dbReference>
<proteinExistence type="predicted"/>
<dbReference type="AlphaFoldDB" id="A0A7X0JQS8"/>
<organism evidence="6 7">
    <name type="scientific">Pseudoteredinibacter isoporae</name>
    <dbReference type="NCBI Taxonomy" id="570281"/>
    <lineage>
        <taxon>Bacteria</taxon>
        <taxon>Pseudomonadati</taxon>
        <taxon>Pseudomonadota</taxon>
        <taxon>Gammaproteobacteria</taxon>
        <taxon>Cellvibrionales</taxon>
        <taxon>Cellvibrionaceae</taxon>
        <taxon>Pseudoteredinibacter</taxon>
    </lineage>
</organism>
<dbReference type="GO" id="GO:0003755">
    <property type="term" value="F:peptidyl-prolyl cis-trans isomerase activity"/>
    <property type="evidence" value="ECO:0007669"/>
    <property type="project" value="UniProtKB-KW"/>
</dbReference>
<evidence type="ECO:0000256" key="1">
    <source>
        <dbReference type="ARBA" id="ARBA00013194"/>
    </source>
</evidence>
<dbReference type="InterPro" id="IPR044665">
    <property type="entry name" value="E_coli_cyclophilin_A-like"/>
</dbReference>
<evidence type="ECO:0000259" key="5">
    <source>
        <dbReference type="PROSITE" id="PS50072"/>
    </source>
</evidence>
<feature type="chain" id="PRO_5031088316" description="peptidylprolyl isomerase" evidence="4">
    <location>
        <begin position="28"/>
        <end position="299"/>
    </location>
</feature>
<keyword evidence="3 6" id="KW-0413">Isomerase</keyword>
<name>A0A7X0JQS8_9GAMM</name>
<evidence type="ECO:0000256" key="4">
    <source>
        <dbReference type="SAM" id="SignalP"/>
    </source>
</evidence>
<dbReference type="EMBL" id="JACHHT010000001">
    <property type="protein sequence ID" value="MBB6520584.1"/>
    <property type="molecule type" value="Genomic_DNA"/>
</dbReference>
<accession>A0A7X0JQS8</accession>
<dbReference type="PANTHER" id="PTHR43246">
    <property type="entry name" value="PEPTIDYL-PROLYL CIS-TRANS ISOMERASE CYP38, CHLOROPLASTIC"/>
    <property type="match status" value="1"/>
</dbReference>
<keyword evidence="2" id="KW-0697">Rotamase</keyword>
<dbReference type="InterPro" id="IPR002130">
    <property type="entry name" value="Cyclophilin-type_PPIase_dom"/>
</dbReference>
<dbReference type="RefSeq" id="WP_166850823.1">
    <property type="nucleotide sequence ID" value="NZ_JAAONY010000001.1"/>
</dbReference>
<keyword evidence="4" id="KW-0732">Signal</keyword>
<dbReference type="CDD" id="cd00317">
    <property type="entry name" value="cyclophilin"/>
    <property type="match status" value="1"/>
</dbReference>
<sequence length="299" mass="33351">MNKHNYARGLSLVLAVALSQFSLNTNANEGSKTLRSPSEITEKAEAGSWRNVDPENLLRMELDTGTAWIELAPQFAPEHVSNIKVLARDGFYDGLSVYRFVEGFVAQGGDASNEKAIKNGKRTLKSERFTKQPLAFTELGFKDVFAEQTGFVDGFAAAQNKQGESWMVHCPGAFAMARNNPVDSGGTEFYVVLGHAPRYLDRNVTVFGRVIDGMSAFQSLQRKKNEQDKEFNPIRSLKVASDLDKTEQKHWQMMKTDSADFKELILSRAKRPEAWFVEQPGVVDVCGVAIPVREKPKVQ</sequence>
<evidence type="ECO:0000256" key="3">
    <source>
        <dbReference type="ARBA" id="ARBA00023235"/>
    </source>
</evidence>
<feature type="signal peptide" evidence="4">
    <location>
        <begin position="1"/>
        <end position="27"/>
    </location>
</feature>
<dbReference type="InParanoid" id="A0A7X0JQS8"/>
<evidence type="ECO:0000256" key="2">
    <source>
        <dbReference type="ARBA" id="ARBA00023110"/>
    </source>
</evidence>
<dbReference type="Gene3D" id="2.40.100.10">
    <property type="entry name" value="Cyclophilin-like"/>
    <property type="match status" value="1"/>
</dbReference>
<evidence type="ECO:0000313" key="6">
    <source>
        <dbReference type="EMBL" id="MBB6520584.1"/>
    </source>
</evidence>
<gene>
    <name evidence="6" type="ORF">HNR48_000862</name>
</gene>